<feature type="region of interest" description="Disordered" evidence="2">
    <location>
        <begin position="162"/>
        <end position="187"/>
    </location>
</feature>
<dbReference type="PANTHER" id="PTHR48064">
    <property type="entry name" value="OS01G0750400 PROTEIN"/>
    <property type="match status" value="1"/>
</dbReference>
<dbReference type="Proteomes" id="UP001211907">
    <property type="component" value="Unassembled WGS sequence"/>
</dbReference>
<dbReference type="FunFam" id="3.80.10.10:FF:000383">
    <property type="entry name" value="Leucine-rich repeat receptor protein kinase EMS1"/>
    <property type="match status" value="1"/>
</dbReference>
<comment type="caution">
    <text evidence="3">The sequence shown here is derived from an EMBL/GenBank/DDBJ whole genome shotgun (WGS) entry which is preliminary data.</text>
</comment>
<dbReference type="InterPro" id="IPR001611">
    <property type="entry name" value="Leu-rich_rpt"/>
</dbReference>
<accession>A0AAD5SN92</accession>
<dbReference type="Gene3D" id="3.80.10.10">
    <property type="entry name" value="Ribonuclease Inhibitor"/>
    <property type="match status" value="1"/>
</dbReference>
<evidence type="ECO:0000313" key="4">
    <source>
        <dbReference type="Proteomes" id="UP001211907"/>
    </source>
</evidence>
<reference evidence="3" key="1">
    <citation type="submission" date="2020-05" db="EMBL/GenBank/DDBJ databases">
        <title>Phylogenomic resolution of chytrid fungi.</title>
        <authorList>
            <person name="Stajich J.E."/>
            <person name="Amses K."/>
            <person name="Simmons R."/>
            <person name="Seto K."/>
            <person name="Myers J."/>
            <person name="Bonds A."/>
            <person name="Quandt C.A."/>
            <person name="Barry K."/>
            <person name="Liu P."/>
            <person name="Grigoriev I."/>
            <person name="Longcore J.E."/>
            <person name="James T.Y."/>
        </authorList>
    </citation>
    <scope>NUCLEOTIDE SEQUENCE</scope>
    <source>
        <strain evidence="3">JEL0513</strain>
    </source>
</reference>
<organism evidence="3 4">
    <name type="scientific">Physocladia obscura</name>
    <dbReference type="NCBI Taxonomy" id="109957"/>
    <lineage>
        <taxon>Eukaryota</taxon>
        <taxon>Fungi</taxon>
        <taxon>Fungi incertae sedis</taxon>
        <taxon>Chytridiomycota</taxon>
        <taxon>Chytridiomycota incertae sedis</taxon>
        <taxon>Chytridiomycetes</taxon>
        <taxon>Chytridiales</taxon>
        <taxon>Chytriomycetaceae</taxon>
        <taxon>Physocladia</taxon>
    </lineage>
</organism>
<dbReference type="AlphaFoldDB" id="A0AAD5SN92"/>
<evidence type="ECO:0000256" key="1">
    <source>
        <dbReference type="ARBA" id="ARBA00022737"/>
    </source>
</evidence>
<feature type="non-terminal residue" evidence="3">
    <location>
        <position position="498"/>
    </location>
</feature>
<dbReference type="Pfam" id="PF13855">
    <property type="entry name" value="LRR_8"/>
    <property type="match status" value="1"/>
</dbReference>
<gene>
    <name evidence="3" type="ORF">HK100_008644</name>
</gene>
<sequence>MGSNAAYAASAEMLSLYGNVNQHRALNSGREDNSASPVPSIDSEALELAITSQNGNSSATHNSANQNSNNQNNITASLLSQSAPRANSGFPIPSAANYAHATSSVPSLSRSASNGNLLSRNNSNNNNHPTTTSITAANAAPSSRFGFLSGASTGNSARKRFSMFMPSSSSPQSDLHADPPEQELGQQQQQQLSQLHGSLSTPILNAPASAYSLSDDHSAISLPSSPPPAYEIPDAATFASAASSAATSSRFRPTLESVFGRLKTSNSKDALQPPSPQSAPVGKLQSDYPILREAFPEWNVPEFSSVLGGTGMGIVYGKDLRVRQLILNFSEDQPFQLTSELSPLIASLSFLTLMQLNHHRLYGSLPTHIGNLIYLKELSLAGNLLSGPIPDSIILLRGLEILDLHDNQFSAPLPLGFCSGLKNLSILRLNNNMLTGGIPENIGRMKGLQQLYLGHNRMDGFLPKGLGLLGKLELMQLQHNRFIGELPEEFGQLKALKF</sequence>
<dbReference type="PANTHER" id="PTHR48064:SF6">
    <property type="entry name" value="RECEPTOR-LIKE PROTEIN KINASE 2"/>
    <property type="match status" value="1"/>
</dbReference>
<protein>
    <recommendedName>
        <fullName evidence="5">L domain-like protein</fullName>
    </recommendedName>
</protein>
<keyword evidence="1" id="KW-0677">Repeat</keyword>
<dbReference type="Pfam" id="PF00560">
    <property type="entry name" value="LRR_1"/>
    <property type="match status" value="2"/>
</dbReference>
<keyword evidence="4" id="KW-1185">Reference proteome</keyword>
<feature type="region of interest" description="Disordered" evidence="2">
    <location>
        <begin position="264"/>
        <end position="283"/>
    </location>
</feature>
<dbReference type="EMBL" id="JADGJH010004238">
    <property type="protein sequence ID" value="KAJ3086614.1"/>
    <property type="molecule type" value="Genomic_DNA"/>
</dbReference>
<evidence type="ECO:0000256" key="2">
    <source>
        <dbReference type="SAM" id="MobiDB-lite"/>
    </source>
</evidence>
<feature type="region of interest" description="Disordered" evidence="2">
    <location>
        <begin position="106"/>
        <end position="134"/>
    </location>
</feature>
<dbReference type="InterPro" id="IPR053038">
    <property type="entry name" value="RLP_Defense"/>
</dbReference>
<name>A0AAD5SN92_9FUNG</name>
<evidence type="ECO:0000313" key="3">
    <source>
        <dbReference type="EMBL" id="KAJ3086614.1"/>
    </source>
</evidence>
<proteinExistence type="predicted"/>
<feature type="compositionally biased region" description="Low complexity" evidence="2">
    <location>
        <begin position="107"/>
        <end position="127"/>
    </location>
</feature>
<dbReference type="InterPro" id="IPR032675">
    <property type="entry name" value="LRR_dom_sf"/>
</dbReference>
<evidence type="ECO:0008006" key="5">
    <source>
        <dbReference type="Google" id="ProtNLM"/>
    </source>
</evidence>
<feature type="compositionally biased region" description="Low complexity" evidence="2">
    <location>
        <begin position="162"/>
        <end position="171"/>
    </location>
</feature>
<dbReference type="SUPFAM" id="SSF52058">
    <property type="entry name" value="L domain-like"/>
    <property type="match status" value="1"/>
</dbReference>